<proteinExistence type="predicted"/>
<protein>
    <submittedName>
        <fullName evidence="3">Uncharacterized protein</fullName>
    </submittedName>
</protein>
<evidence type="ECO:0000256" key="1">
    <source>
        <dbReference type="SAM" id="MobiDB-lite"/>
    </source>
</evidence>
<accession>A0A914XKG3</accession>
<name>A0A914XKG3_9BILA</name>
<evidence type="ECO:0000313" key="3">
    <source>
        <dbReference type="WBParaSite" id="PSAMB.scaffold8525size6127.g31469.t1"/>
    </source>
</evidence>
<sequence>MRILQFTCKPRDLIKISRMIVRRAHSSYVIQFPRKHTHDRIKTELGIEDDQEEETTSVGGRLRQAESKRAREREEEELDDGAGRISGRLVEAECRSWRVFAVWRLS</sequence>
<dbReference type="WBParaSite" id="PSAMB.scaffold8525size6127.g31469.t1">
    <property type="protein sequence ID" value="PSAMB.scaffold8525size6127.g31469.t1"/>
    <property type="gene ID" value="PSAMB.scaffold8525size6127.g31469"/>
</dbReference>
<organism evidence="2 3">
    <name type="scientific">Plectus sambesii</name>
    <dbReference type="NCBI Taxonomy" id="2011161"/>
    <lineage>
        <taxon>Eukaryota</taxon>
        <taxon>Metazoa</taxon>
        <taxon>Ecdysozoa</taxon>
        <taxon>Nematoda</taxon>
        <taxon>Chromadorea</taxon>
        <taxon>Plectida</taxon>
        <taxon>Plectina</taxon>
        <taxon>Plectoidea</taxon>
        <taxon>Plectidae</taxon>
        <taxon>Plectus</taxon>
    </lineage>
</organism>
<feature type="region of interest" description="Disordered" evidence="1">
    <location>
        <begin position="48"/>
        <end position="78"/>
    </location>
</feature>
<keyword evidence="2" id="KW-1185">Reference proteome</keyword>
<evidence type="ECO:0000313" key="2">
    <source>
        <dbReference type="Proteomes" id="UP000887566"/>
    </source>
</evidence>
<dbReference type="AlphaFoldDB" id="A0A914XKG3"/>
<dbReference type="Proteomes" id="UP000887566">
    <property type="component" value="Unplaced"/>
</dbReference>
<feature type="compositionally biased region" description="Basic and acidic residues" evidence="1">
    <location>
        <begin position="63"/>
        <end position="73"/>
    </location>
</feature>
<reference evidence="3" key="1">
    <citation type="submission" date="2022-11" db="UniProtKB">
        <authorList>
            <consortium name="WormBaseParasite"/>
        </authorList>
    </citation>
    <scope>IDENTIFICATION</scope>
</reference>